<comment type="similarity">
    <text evidence="1">Belongs to the glycosyltransferase 2 family.</text>
</comment>
<dbReference type="Gene3D" id="3.90.550.10">
    <property type="entry name" value="Spore Coat Polysaccharide Biosynthesis Protein SpsA, Chain A"/>
    <property type="match status" value="1"/>
</dbReference>
<organism evidence="4 5">
    <name type="scientific">Actinoplanes aureus</name>
    <dbReference type="NCBI Taxonomy" id="2792083"/>
    <lineage>
        <taxon>Bacteria</taxon>
        <taxon>Bacillati</taxon>
        <taxon>Actinomycetota</taxon>
        <taxon>Actinomycetes</taxon>
        <taxon>Micromonosporales</taxon>
        <taxon>Micromonosporaceae</taxon>
        <taxon>Actinoplanes</taxon>
    </lineage>
</organism>
<evidence type="ECO:0000313" key="4">
    <source>
        <dbReference type="EMBL" id="MBG0569077.1"/>
    </source>
</evidence>
<dbReference type="Proteomes" id="UP000598146">
    <property type="component" value="Unassembled WGS sequence"/>
</dbReference>
<keyword evidence="5" id="KW-1185">Reference proteome</keyword>
<feature type="domain" description="Glycosyltransferase 2-like" evidence="3">
    <location>
        <begin position="42"/>
        <end position="102"/>
    </location>
</feature>
<dbReference type="PANTHER" id="PTHR48090">
    <property type="entry name" value="UNDECAPRENYL-PHOSPHATE 4-DEOXY-4-FORMAMIDO-L-ARABINOSE TRANSFERASE-RELATED"/>
    <property type="match status" value="1"/>
</dbReference>
<name>A0A931CK01_9ACTN</name>
<evidence type="ECO:0000313" key="5">
    <source>
        <dbReference type="Proteomes" id="UP000598146"/>
    </source>
</evidence>
<feature type="region of interest" description="Disordered" evidence="2">
    <location>
        <begin position="282"/>
        <end position="371"/>
    </location>
</feature>
<reference evidence="4" key="1">
    <citation type="submission" date="2020-11" db="EMBL/GenBank/DDBJ databases">
        <title>Isolation and identification of active actinomycetes.</title>
        <authorList>
            <person name="Sun X."/>
        </authorList>
    </citation>
    <scope>NUCLEOTIDE SEQUENCE</scope>
    <source>
        <strain evidence="4">NEAU-A11</strain>
    </source>
</reference>
<dbReference type="InterPro" id="IPR001173">
    <property type="entry name" value="Glyco_trans_2-like"/>
</dbReference>
<dbReference type="InterPro" id="IPR029044">
    <property type="entry name" value="Nucleotide-diphossugar_trans"/>
</dbReference>
<dbReference type="PANTHER" id="PTHR48090:SF7">
    <property type="entry name" value="RFBJ PROTEIN"/>
    <property type="match status" value="1"/>
</dbReference>
<dbReference type="SUPFAM" id="SSF53448">
    <property type="entry name" value="Nucleotide-diphospho-sugar transferases"/>
    <property type="match status" value="1"/>
</dbReference>
<dbReference type="EMBL" id="JADQTO010000052">
    <property type="protein sequence ID" value="MBG0569077.1"/>
    <property type="molecule type" value="Genomic_DNA"/>
</dbReference>
<dbReference type="RefSeq" id="WP_196420844.1">
    <property type="nucleotide sequence ID" value="NZ_JADQTO010000052.1"/>
</dbReference>
<evidence type="ECO:0000259" key="3">
    <source>
        <dbReference type="Pfam" id="PF00535"/>
    </source>
</evidence>
<gene>
    <name evidence="4" type="ORF">I4J89_47480</name>
</gene>
<proteinExistence type="inferred from homology"/>
<dbReference type="InterPro" id="IPR050256">
    <property type="entry name" value="Glycosyltransferase_2"/>
</dbReference>
<evidence type="ECO:0000256" key="1">
    <source>
        <dbReference type="ARBA" id="ARBA00006739"/>
    </source>
</evidence>
<evidence type="ECO:0000256" key="2">
    <source>
        <dbReference type="SAM" id="MobiDB-lite"/>
    </source>
</evidence>
<protein>
    <submittedName>
        <fullName evidence="4">Glycosyltransferase</fullName>
    </submittedName>
</protein>
<dbReference type="Pfam" id="PF00535">
    <property type="entry name" value="Glycos_transf_2"/>
    <property type="match status" value="1"/>
</dbReference>
<feature type="compositionally biased region" description="Basic residues" evidence="2">
    <location>
        <begin position="360"/>
        <end position="371"/>
    </location>
</feature>
<feature type="compositionally biased region" description="Basic and acidic residues" evidence="2">
    <location>
        <begin position="306"/>
        <end position="325"/>
    </location>
</feature>
<sequence>MVIPAGTADKLPLLLGALPPVHEIIVVVGPGADTSRPLPRAARVIRQTRTGPGNAIACGVAESTGDVVVTLPGDGTCDPADVPRFVAALRDGADVVHGSRYLTAPGAPAGPDAGPLARCADLVLLWVMSVLFGCRPSDPGFGYRAFWRDTAGRLGLPRVAGTEPVRGDGPEVEPLLTVRTTTARLHVAELPAGVYSPTGRAGSPLLPAVRALVSEYADRRRTTRTGTEESIVVLTGSSPVAEPAHPLVNTPHLPATADGYVNGARGWPAPNLDRVLAGLDRRDGGTLPGDPGFADRRFAGSTASFRRSDGEPFSRRRWRDNRVETEAATPRESGRRRLQGRPNLRVINGEATGPTGPRSGHLRSVPRPRQP</sequence>
<comment type="caution">
    <text evidence="4">The sequence shown here is derived from an EMBL/GenBank/DDBJ whole genome shotgun (WGS) entry which is preliminary data.</text>
</comment>
<accession>A0A931CK01</accession>
<dbReference type="AlphaFoldDB" id="A0A931CK01"/>